<evidence type="ECO:0000313" key="1">
    <source>
        <dbReference type="EMBL" id="CAD6992349.1"/>
    </source>
</evidence>
<protein>
    <submittedName>
        <fullName evidence="1">(Mediterranean fruit fly) hypothetical protein</fullName>
    </submittedName>
</protein>
<dbReference type="Proteomes" id="UP000606786">
    <property type="component" value="Unassembled WGS sequence"/>
</dbReference>
<name>A0A811U059_CERCA</name>
<organism evidence="1 2">
    <name type="scientific">Ceratitis capitata</name>
    <name type="common">Mediterranean fruit fly</name>
    <name type="synonym">Tephritis capitata</name>
    <dbReference type="NCBI Taxonomy" id="7213"/>
    <lineage>
        <taxon>Eukaryota</taxon>
        <taxon>Metazoa</taxon>
        <taxon>Ecdysozoa</taxon>
        <taxon>Arthropoda</taxon>
        <taxon>Hexapoda</taxon>
        <taxon>Insecta</taxon>
        <taxon>Pterygota</taxon>
        <taxon>Neoptera</taxon>
        <taxon>Endopterygota</taxon>
        <taxon>Diptera</taxon>
        <taxon>Brachycera</taxon>
        <taxon>Muscomorpha</taxon>
        <taxon>Tephritoidea</taxon>
        <taxon>Tephritidae</taxon>
        <taxon>Ceratitis</taxon>
        <taxon>Ceratitis</taxon>
    </lineage>
</organism>
<reference evidence="1" key="1">
    <citation type="submission" date="2020-11" db="EMBL/GenBank/DDBJ databases">
        <authorList>
            <person name="Whitehead M."/>
        </authorList>
    </citation>
    <scope>NUCLEOTIDE SEQUENCE</scope>
    <source>
        <strain evidence="1">EGII</strain>
    </source>
</reference>
<sequence>MYVCTSTYFLKDQIINNSNSVHLYFTRPQQHQTHSQTCKQQMKPSRLPDARLNEKKVLFGETATAIATIADNKPFNGIMSAAKVLNANNTNKSTKIQKQKQKQKPEHLQNPNCWLNRSCRYRDYQVSFVPPPAHRRRQPPSNASQYFCI</sequence>
<accession>A0A811U059</accession>
<dbReference type="AlphaFoldDB" id="A0A811U059"/>
<dbReference type="EMBL" id="CAJHJT010000001">
    <property type="protein sequence ID" value="CAD6992349.1"/>
    <property type="molecule type" value="Genomic_DNA"/>
</dbReference>
<proteinExistence type="predicted"/>
<keyword evidence="2" id="KW-1185">Reference proteome</keyword>
<evidence type="ECO:0000313" key="2">
    <source>
        <dbReference type="Proteomes" id="UP000606786"/>
    </source>
</evidence>
<gene>
    <name evidence="1" type="ORF">CCAP1982_LOCUS1213</name>
</gene>
<comment type="caution">
    <text evidence="1">The sequence shown here is derived from an EMBL/GenBank/DDBJ whole genome shotgun (WGS) entry which is preliminary data.</text>
</comment>